<dbReference type="Gene3D" id="3.30.1330.60">
    <property type="entry name" value="OmpA-like domain"/>
    <property type="match status" value="1"/>
</dbReference>
<dbReference type="PANTHER" id="PTHR30329:SF21">
    <property type="entry name" value="LIPOPROTEIN YIAD-RELATED"/>
    <property type="match status" value="1"/>
</dbReference>
<comment type="subcellular location">
    <subcellularLocation>
        <location evidence="1">Cell outer membrane</location>
    </subcellularLocation>
</comment>
<dbReference type="InterPro" id="IPR006664">
    <property type="entry name" value="OMP_bac"/>
</dbReference>
<dbReference type="PANTHER" id="PTHR30329">
    <property type="entry name" value="STATOR ELEMENT OF FLAGELLAR MOTOR COMPLEX"/>
    <property type="match status" value="1"/>
</dbReference>
<evidence type="ECO:0000256" key="5">
    <source>
        <dbReference type="SAM" id="SignalP"/>
    </source>
</evidence>
<dbReference type="InterPro" id="IPR006665">
    <property type="entry name" value="OmpA-like"/>
</dbReference>
<dbReference type="SUPFAM" id="SSF103088">
    <property type="entry name" value="OmpA-like"/>
    <property type="match status" value="1"/>
</dbReference>
<dbReference type="SUPFAM" id="SSF82171">
    <property type="entry name" value="DPP6 N-terminal domain-like"/>
    <property type="match status" value="1"/>
</dbReference>
<dbReference type="InterPro" id="IPR050330">
    <property type="entry name" value="Bact_OuterMem_StrucFunc"/>
</dbReference>
<dbReference type="PROSITE" id="PS51123">
    <property type="entry name" value="OMPA_2"/>
    <property type="match status" value="1"/>
</dbReference>
<evidence type="ECO:0000256" key="1">
    <source>
        <dbReference type="ARBA" id="ARBA00004442"/>
    </source>
</evidence>
<keyword evidence="3" id="KW-0998">Cell outer membrane</keyword>
<dbReference type="Pfam" id="PF07676">
    <property type="entry name" value="PD40"/>
    <property type="match status" value="2"/>
</dbReference>
<feature type="chain" id="PRO_5045548446" evidence="5">
    <location>
        <begin position="24"/>
        <end position="535"/>
    </location>
</feature>
<dbReference type="RefSeq" id="WP_338398034.1">
    <property type="nucleotide sequence ID" value="NZ_AP025292.1"/>
</dbReference>
<sequence>MKLLQPFGVALAAFCMGGTPAMAQHISQKSFDQTINSPHDDRSPVLSQDGKTLFFVRASDPQNVGGKKDHGDIWTAKHQQNGSWSAPAPLSGAVNNDQVNEILGLSADGKTMFVNDAYRQDGRTGIAVSQLKNGQWGKPEAVKLPYFKNASTMISGCLSEDGRVLILSMDSFNSRGAEDLYVLFKGKNGFGDPKNLGSTINSRFQEITPYLASDNKTLYFASNGHGGAGSFDLFKAERLDDSFSNWSAPENLGTDFNTNGKESGFQLITGGKQALYVSTQDSNGYGDIKVFTFPEPQQLAEKQEIKVEENTITEAPLAAPIAKKPSVDTLQSGRRYLQIWVVDAQTNDFLKEGVELQAVFADSTAVIPMDFGQGSVPLPNAQKLKEWKVKAKGYWGEEREINLPVTELAEAYRFKLEPLKVGANIRLSNILFKRGTAERLVAGDQELNKVVAFLKENPSMVIEVSGHTDNRGNSDANRKLSLSRAENVRDYLIEQGIKKNRVKAKGYGSTKPIASNLKEATRKLNRRVEFTILSE</sequence>
<evidence type="ECO:0000256" key="3">
    <source>
        <dbReference type="ARBA" id="ARBA00023237"/>
    </source>
</evidence>
<gene>
    <name evidence="7" type="ORF">PEPS_13280</name>
</gene>
<protein>
    <submittedName>
        <fullName evidence="7">Membrane protein</fullName>
    </submittedName>
</protein>
<dbReference type="Proteomes" id="UP001354989">
    <property type="component" value="Chromosome"/>
</dbReference>
<dbReference type="InterPro" id="IPR036737">
    <property type="entry name" value="OmpA-like_sf"/>
</dbReference>
<evidence type="ECO:0000313" key="8">
    <source>
        <dbReference type="Proteomes" id="UP001354989"/>
    </source>
</evidence>
<dbReference type="CDD" id="cd07185">
    <property type="entry name" value="OmpA_C-like"/>
    <property type="match status" value="1"/>
</dbReference>
<evidence type="ECO:0000256" key="4">
    <source>
        <dbReference type="PROSITE-ProRule" id="PRU00473"/>
    </source>
</evidence>
<keyword evidence="8" id="KW-1185">Reference proteome</keyword>
<evidence type="ECO:0000259" key="6">
    <source>
        <dbReference type="PROSITE" id="PS51123"/>
    </source>
</evidence>
<organism evidence="7 8">
    <name type="scientific">Persicobacter psychrovividus</name>
    <dbReference type="NCBI Taxonomy" id="387638"/>
    <lineage>
        <taxon>Bacteria</taxon>
        <taxon>Pseudomonadati</taxon>
        <taxon>Bacteroidota</taxon>
        <taxon>Cytophagia</taxon>
        <taxon>Cytophagales</taxon>
        <taxon>Persicobacteraceae</taxon>
        <taxon>Persicobacter</taxon>
    </lineage>
</organism>
<dbReference type="EMBL" id="AP025292">
    <property type="protein sequence ID" value="BDC99047.1"/>
    <property type="molecule type" value="Genomic_DNA"/>
</dbReference>
<reference evidence="7 8" key="1">
    <citation type="submission" date="2021-12" db="EMBL/GenBank/DDBJ databases">
        <title>Genome sequencing of bacteria with rrn-lacking chromosome and rrn-plasmid.</title>
        <authorList>
            <person name="Anda M."/>
            <person name="Iwasaki W."/>
        </authorList>
    </citation>
    <scope>NUCLEOTIDE SEQUENCE [LARGE SCALE GENOMIC DNA]</scope>
    <source>
        <strain evidence="7 8">NBRC 101262</strain>
    </source>
</reference>
<keyword evidence="2 4" id="KW-0472">Membrane</keyword>
<feature type="signal peptide" evidence="5">
    <location>
        <begin position="1"/>
        <end position="23"/>
    </location>
</feature>
<proteinExistence type="predicted"/>
<dbReference type="InterPro" id="IPR011659">
    <property type="entry name" value="WD40"/>
</dbReference>
<keyword evidence="5" id="KW-0732">Signal</keyword>
<feature type="domain" description="OmpA-like" evidence="6">
    <location>
        <begin position="421"/>
        <end position="535"/>
    </location>
</feature>
<dbReference type="Pfam" id="PF00691">
    <property type="entry name" value="OmpA"/>
    <property type="match status" value="1"/>
</dbReference>
<evidence type="ECO:0000256" key="2">
    <source>
        <dbReference type="ARBA" id="ARBA00023136"/>
    </source>
</evidence>
<name>A0ABN6L756_9BACT</name>
<dbReference type="PRINTS" id="PR01021">
    <property type="entry name" value="OMPADOMAIN"/>
</dbReference>
<evidence type="ECO:0000313" key="7">
    <source>
        <dbReference type="EMBL" id="BDC99047.1"/>
    </source>
</evidence>
<accession>A0ABN6L756</accession>